<dbReference type="GO" id="GO:0005737">
    <property type="term" value="C:cytoplasm"/>
    <property type="evidence" value="ECO:0007669"/>
    <property type="project" value="UniProtKB-SubCell"/>
</dbReference>
<dbReference type="PANTHER" id="PTHR28032:SF1">
    <property type="entry name" value="FI02826P"/>
    <property type="match status" value="1"/>
</dbReference>
<evidence type="ECO:0000256" key="3">
    <source>
        <dbReference type="ARBA" id="ARBA00016204"/>
    </source>
</evidence>
<dbReference type="InterPro" id="IPR013868">
    <property type="entry name" value="Cut8/Sts1_fam"/>
</dbReference>
<dbReference type="Proteomes" id="UP000077154">
    <property type="component" value="Unassembled WGS sequence"/>
</dbReference>
<comment type="similarity">
    <text evidence="1 9">Belongs to the cut8/STS1 family.</text>
</comment>
<feature type="region of interest" description="Disordered" evidence="10">
    <location>
        <begin position="1"/>
        <end position="68"/>
    </location>
</feature>
<accession>A0A177ABT4</accession>
<dbReference type="RefSeq" id="XP_024324831.1">
    <property type="nucleotide sequence ID" value="XM_024467654.1"/>
</dbReference>
<dbReference type="Pfam" id="PF08559">
    <property type="entry name" value="Cut8"/>
    <property type="match status" value="1"/>
</dbReference>
<evidence type="ECO:0000256" key="9">
    <source>
        <dbReference type="RuleBase" id="RU368013"/>
    </source>
</evidence>
<dbReference type="EMBL" id="KV441393">
    <property type="protein sequence ID" value="OAF59548.1"/>
    <property type="molecule type" value="Genomic_DNA"/>
</dbReference>
<evidence type="ECO:0000256" key="1">
    <source>
        <dbReference type="ARBA" id="ARBA00006199"/>
    </source>
</evidence>
<dbReference type="GO" id="GO:0070628">
    <property type="term" value="F:proteasome binding"/>
    <property type="evidence" value="ECO:0007669"/>
    <property type="project" value="TreeGrafter"/>
</dbReference>
<evidence type="ECO:0000256" key="4">
    <source>
        <dbReference type="ARBA" id="ARBA00022448"/>
    </source>
</evidence>
<dbReference type="OrthoDB" id="10061064at2759"/>
<dbReference type="VEuPathDB" id="FungiDB:GMDG_06716"/>
<dbReference type="GO" id="GO:0031144">
    <property type="term" value="P:proteasome localization"/>
    <property type="evidence" value="ECO:0007669"/>
    <property type="project" value="UniProtKB-UniRule"/>
</dbReference>
<protein>
    <recommendedName>
        <fullName evidence="3 9">Tethering factor for nuclear proteasome STS1</fullName>
    </recommendedName>
</protein>
<feature type="compositionally biased region" description="Polar residues" evidence="10">
    <location>
        <begin position="20"/>
        <end position="29"/>
    </location>
</feature>
<dbReference type="GeneID" id="36287090"/>
<evidence type="ECO:0000256" key="10">
    <source>
        <dbReference type="SAM" id="MobiDB-lite"/>
    </source>
</evidence>
<dbReference type="InterPro" id="IPR038422">
    <property type="entry name" value="Cut8/Sts1_sf"/>
</dbReference>
<comment type="subunit">
    <text evidence="2 9">Binds the proteasome.</text>
</comment>
<evidence type="ECO:0000256" key="5">
    <source>
        <dbReference type="ARBA" id="ARBA00022490"/>
    </source>
</evidence>
<dbReference type="GO" id="GO:0071630">
    <property type="term" value="P:nuclear protein quality control by the ubiquitin-proteasome system"/>
    <property type="evidence" value="ECO:0007669"/>
    <property type="project" value="UniProtKB-UniRule"/>
</dbReference>
<dbReference type="GO" id="GO:0031965">
    <property type="term" value="C:nuclear membrane"/>
    <property type="evidence" value="ECO:0007669"/>
    <property type="project" value="TreeGrafter"/>
</dbReference>
<gene>
    <name evidence="11" type="primary">STS1</name>
    <name evidence="11" type="ORF">VC83_04017</name>
</gene>
<dbReference type="PANTHER" id="PTHR28032">
    <property type="entry name" value="FI02826P"/>
    <property type="match status" value="1"/>
</dbReference>
<evidence type="ECO:0000313" key="11">
    <source>
        <dbReference type="EMBL" id="OAF59548.1"/>
    </source>
</evidence>
<feature type="compositionally biased region" description="Basic and acidic residues" evidence="10">
    <location>
        <begin position="40"/>
        <end position="51"/>
    </location>
</feature>
<comment type="subcellular location">
    <subcellularLocation>
        <location evidence="9">Cytoplasm</location>
    </subcellularLocation>
    <subcellularLocation>
        <location evidence="9">Nucleus</location>
    </subcellularLocation>
</comment>
<comment type="function">
    <text evidence="8 9">Involved in ubiquitin-mediated protein degradation. Regulatory factor in the ubiquitin/proteasome pathway that controls the turnover of proteasome substrates. Targets proteasomes to the nucleus and facilitates the degradation of nuclear proteins.</text>
</comment>
<dbReference type="FunFam" id="1.20.58.1590:FF:000001">
    <property type="entry name" value="Tethering factor for nuclear proteasome STS1"/>
    <property type="match status" value="1"/>
</dbReference>
<evidence type="ECO:0000256" key="6">
    <source>
        <dbReference type="ARBA" id="ARBA00022927"/>
    </source>
</evidence>
<evidence type="ECO:0000256" key="7">
    <source>
        <dbReference type="ARBA" id="ARBA00023242"/>
    </source>
</evidence>
<dbReference type="eggNOG" id="ENOG502RNK4">
    <property type="taxonomic scope" value="Eukaryota"/>
</dbReference>
<keyword evidence="5 9" id="KW-0963">Cytoplasm</keyword>
<organism evidence="11">
    <name type="scientific">Pseudogymnoascus destructans</name>
    <dbReference type="NCBI Taxonomy" id="655981"/>
    <lineage>
        <taxon>Eukaryota</taxon>
        <taxon>Fungi</taxon>
        <taxon>Dikarya</taxon>
        <taxon>Ascomycota</taxon>
        <taxon>Pezizomycotina</taxon>
        <taxon>Leotiomycetes</taxon>
        <taxon>Thelebolales</taxon>
        <taxon>Thelebolaceae</taxon>
        <taxon>Pseudogymnoascus</taxon>
    </lineage>
</organism>
<evidence type="ECO:0000256" key="2">
    <source>
        <dbReference type="ARBA" id="ARBA00011464"/>
    </source>
</evidence>
<evidence type="ECO:0000256" key="8">
    <source>
        <dbReference type="ARBA" id="ARBA00025651"/>
    </source>
</evidence>
<dbReference type="GO" id="GO:0015031">
    <property type="term" value="P:protein transport"/>
    <property type="evidence" value="ECO:0007669"/>
    <property type="project" value="UniProtKB-UniRule"/>
</dbReference>
<keyword evidence="4 9" id="KW-0813">Transport</keyword>
<dbReference type="AlphaFoldDB" id="A0A177ABT4"/>
<keyword evidence="7 9" id="KW-0539">Nucleus</keyword>
<sequence>MNILLQQHPTFFPHHHNSPRRSPSISPTHLSPRMSARKRKADDDLDPRSLDEDMSVSPLTSPAISSRHIARPSKKIRNNEVIGRPLELPRLLETLDADSLRNVLQTICERHPEIGQEVVTSAPRPSVASTIGVLEQYQERLRQAFPFGGNTGSDYAYNRVRIQLTQLIDAISDFVPHYLPPHETQVTTSLDFLDSVTNIVHQLPDWESSSHNHHKDNAYDEISRAWARVISEASKRGGGIQLHNGGWDQKLQKHNAMSGGQMQAAVNALGSNLYCGGANGSSNTNMNSSNDPNSIRNQLFSGTYGTNLPVRVGPW</sequence>
<reference evidence="11" key="1">
    <citation type="submission" date="2016-03" db="EMBL/GenBank/DDBJ databases">
        <title>Updated assembly of Pseudogymnoascus destructans, the fungus causing white-nose syndrome of bats.</title>
        <authorList>
            <person name="Palmer J.M."/>
            <person name="Drees K.P."/>
            <person name="Foster J.T."/>
            <person name="Lindner D.L."/>
        </authorList>
    </citation>
    <scope>NUCLEOTIDE SEQUENCE [LARGE SCALE GENOMIC DNA]</scope>
    <source>
        <strain evidence="11">20631-21</strain>
    </source>
</reference>
<keyword evidence="6 9" id="KW-0653">Protein transport</keyword>
<name>A0A177ABT4_9PEZI</name>
<dbReference type="Gene3D" id="1.20.58.1590">
    <property type="entry name" value="Tethering factor for nuclear proteasome Cut8/Sts1"/>
    <property type="match status" value="1"/>
</dbReference>
<proteinExistence type="inferred from homology"/>